<dbReference type="Proteomes" id="UP001320831">
    <property type="component" value="Unassembled WGS sequence"/>
</dbReference>
<evidence type="ECO:0000256" key="3">
    <source>
        <dbReference type="ARBA" id="ARBA00004141"/>
    </source>
</evidence>
<evidence type="ECO:0000256" key="1">
    <source>
        <dbReference type="ARBA" id="ARBA00001971"/>
    </source>
</evidence>
<dbReference type="RefSeq" id="WP_260904449.1">
    <property type="nucleotide sequence ID" value="NZ_JAOCZP010000004.1"/>
</dbReference>
<feature type="transmembrane region" description="Helical" evidence="13">
    <location>
        <begin position="36"/>
        <end position="55"/>
    </location>
</feature>
<comment type="function">
    <text evidence="2">Membrane-anchoring subunit of succinate dehydrogenase (SDH).</text>
</comment>
<dbReference type="PROSITE" id="PS01001">
    <property type="entry name" value="SDH_CYT_2"/>
    <property type="match status" value="1"/>
</dbReference>
<evidence type="ECO:0000256" key="9">
    <source>
        <dbReference type="ARBA" id="ARBA00022989"/>
    </source>
</evidence>
<evidence type="ECO:0000256" key="8">
    <source>
        <dbReference type="ARBA" id="ARBA00022723"/>
    </source>
</evidence>
<evidence type="ECO:0000256" key="11">
    <source>
        <dbReference type="ARBA" id="ARBA00023136"/>
    </source>
</evidence>
<keyword evidence="11 13" id="KW-0472">Membrane</keyword>
<dbReference type="NCBIfam" id="TIGR02970">
    <property type="entry name" value="succ_dehyd_cytB"/>
    <property type="match status" value="1"/>
</dbReference>
<comment type="cofactor">
    <cofactor evidence="1">
        <name>heme</name>
        <dbReference type="ChEBI" id="CHEBI:30413"/>
    </cofactor>
</comment>
<dbReference type="Gene3D" id="1.20.1300.10">
    <property type="entry name" value="Fumarate reductase/succinate dehydrogenase, transmembrane subunit"/>
    <property type="match status" value="1"/>
</dbReference>
<sequence length="135" mass="14850">MSKSTATRARPVSPHLQIYRFTPTMLMSILHRITGAALYFGTVLFAVWLVAAAGSRELFDFVNGLFGSFLGRLVLFGYTWTLLHHMLGGIRHLIWDTGHGLGKQTSTRIATANLIGSVVLTLLVWIVGYAVRGGF</sequence>
<comment type="similarity">
    <text evidence="4">Belongs to the cytochrome b560 family.</text>
</comment>
<accession>A0ABT2LPX1</accession>
<dbReference type="CDD" id="cd03499">
    <property type="entry name" value="SQR_TypeC_SdhC"/>
    <property type="match status" value="1"/>
</dbReference>
<keyword evidence="10" id="KW-0408">Iron</keyword>
<reference evidence="14 15" key="1">
    <citation type="submission" date="2022-09" db="EMBL/GenBank/DDBJ databases">
        <title>Chelativorans salina sp. nov., a novel slightly halophilic bacterium isolated from a saline lake sediment enrichment.</title>
        <authorList>
            <person name="Gao L."/>
            <person name="Fang B.-Z."/>
            <person name="Li W.-J."/>
        </authorList>
    </citation>
    <scope>NUCLEOTIDE SEQUENCE [LARGE SCALE GENOMIC DNA]</scope>
    <source>
        <strain evidence="14 15">EGI FJ00035</strain>
    </source>
</reference>
<evidence type="ECO:0000256" key="10">
    <source>
        <dbReference type="ARBA" id="ARBA00023004"/>
    </source>
</evidence>
<dbReference type="Pfam" id="PF01127">
    <property type="entry name" value="Sdh_cyt"/>
    <property type="match status" value="1"/>
</dbReference>
<feature type="transmembrane region" description="Helical" evidence="13">
    <location>
        <begin position="109"/>
        <end position="131"/>
    </location>
</feature>
<evidence type="ECO:0000256" key="7">
    <source>
        <dbReference type="ARBA" id="ARBA00022692"/>
    </source>
</evidence>
<name>A0ABT2LPX1_9HYPH</name>
<feature type="transmembrane region" description="Helical" evidence="13">
    <location>
        <begin position="61"/>
        <end position="83"/>
    </location>
</feature>
<dbReference type="InterPro" id="IPR014314">
    <property type="entry name" value="Succ_DH_cytb556"/>
</dbReference>
<keyword evidence="9 13" id="KW-1133">Transmembrane helix</keyword>
<keyword evidence="8" id="KW-0479">Metal-binding</keyword>
<evidence type="ECO:0000256" key="2">
    <source>
        <dbReference type="ARBA" id="ARBA00004050"/>
    </source>
</evidence>
<keyword evidence="15" id="KW-1185">Reference proteome</keyword>
<evidence type="ECO:0000256" key="13">
    <source>
        <dbReference type="SAM" id="Phobius"/>
    </source>
</evidence>
<comment type="caution">
    <text evidence="14">The sequence shown here is derived from an EMBL/GenBank/DDBJ whole genome shotgun (WGS) entry which is preliminary data.</text>
</comment>
<dbReference type="PANTHER" id="PTHR10978">
    <property type="entry name" value="SUCCINATE DEHYDROGENASE CYTOCHROME B560 SUBUNIT"/>
    <property type="match status" value="1"/>
</dbReference>
<dbReference type="SUPFAM" id="SSF81343">
    <property type="entry name" value="Fumarate reductase respiratory complex transmembrane subunits"/>
    <property type="match status" value="1"/>
</dbReference>
<dbReference type="PANTHER" id="PTHR10978:SF5">
    <property type="entry name" value="SUCCINATE DEHYDROGENASE CYTOCHROME B560 SUBUNIT, MITOCHONDRIAL"/>
    <property type="match status" value="1"/>
</dbReference>
<keyword evidence="7 13" id="KW-0812">Transmembrane</keyword>
<dbReference type="EMBL" id="JAOCZP010000004">
    <property type="protein sequence ID" value="MCT7376479.1"/>
    <property type="molecule type" value="Genomic_DNA"/>
</dbReference>
<comment type="subunit">
    <text evidence="12">Part of an enzyme complex containing four subunits: a flavoprotein, an iron-sulfur protein, plus two membrane-anchoring proteins, SdhC and SdhD. The complex can form homotrimers.</text>
</comment>
<proteinExistence type="inferred from homology"/>
<dbReference type="InterPro" id="IPR000701">
    <property type="entry name" value="SuccDH_FuR_B_TM-su"/>
</dbReference>
<gene>
    <name evidence="14" type="primary">sdhC</name>
    <name evidence="14" type="ORF">N5A92_15700</name>
</gene>
<dbReference type="PROSITE" id="PS01000">
    <property type="entry name" value="SDH_CYT_1"/>
    <property type="match status" value="1"/>
</dbReference>
<evidence type="ECO:0000256" key="4">
    <source>
        <dbReference type="ARBA" id="ARBA00007244"/>
    </source>
</evidence>
<organism evidence="14 15">
    <name type="scientific">Chelativorans salis</name>
    <dbReference type="NCBI Taxonomy" id="2978478"/>
    <lineage>
        <taxon>Bacteria</taxon>
        <taxon>Pseudomonadati</taxon>
        <taxon>Pseudomonadota</taxon>
        <taxon>Alphaproteobacteria</taxon>
        <taxon>Hyphomicrobiales</taxon>
        <taxon>Phyllobacteriaceae</taxon>
        <taxon>Chelativorans</taxon>
    </lineage>
</organism>
<evidence type="ECO:0000256" key="5">
    <source>
        <dbReference type="ARBA" id="ARBA00020076"/>
    </source>
</evidence>
<protein>
    <recommendedName>
        <fullName evidence="5">Succinate dehydrogenase cytochrome b556 subunit</fullName>
    </recommendedName>
</protein>
<evidence type="ECO:0000256" key="12">
    <source>
        <dbReference type="ARBA" id="ARBA00025912"/>
    </source>
</evidence>
<keyword evidence="6" id="KW-0349">Heme</keyword>
<evidence type="ECO:0000256" key="6">
    <source>
        <dbReference type="ARBA" id="ARBA00022617"/>
    </source>
</evidence>
<dbReference type="PIRSF" id="PIRSF000178">
    <property type="entry name" value="SDH_cyt_b560"/>
    <property type="match status" value="1"/>
</dbReference>
<evidence type="ECO:0000313" key="15">
    <source>
        <dbReference type="Proteomes" id="UP001320831"/>
    </source>
</evidence>
<dbReference type="InterPro" id="IPR018495">
    <property type="entry name" value="Succ_DH_cyt_bsu_CS"/>
</dbReference>
<comment type="subcellular location">
    <subcellularLocation>
        <location evidence="3">Membrane</location>
        <topology evidence="3">Multi-pass membrane protein</topology>
    </subcellularLocation>
</comment>
<dbReference type="InterPro" id="IPR034804">
    <property type="entry name" value="SQR/QFR_C/D"/>
</dbReference>
<evidence type="ECO:0000313" key="14">
    <source>
        <dbReference type="EMBL" id="MCT7376479.1"/>
    </source>
</evidence>